<dbReference type="EMBL" id="CM051404">
    <property type="protein sequence ID" value="KAJ4705787.1"/>
    <property type="molecule type" value="Genomic_DNA"/>
</dbReference>
<evidence type="ECO:0000313" key="1">
    <source>
        <dbReference type="EMBL" id="KAJ4705787.1"/>
    </source>
</evidence>
<accession>A0ACC1X354</accession>
<sequence length="140" mass="15635">MPNLKLQVGNLKVLPPWMIKQGMNLMEEQRGQIKQEQEKDGSSVAGGSTDNKKSTIEEDKNILLVLAMESALYLLDVKAYYAAFIEKQQELEKAAQKQDEAISDGLCGMSNNRQVGMNSKCEVGEEEASVVDKYVKHQLK</sequence>
<proteinExistence type="predicted"/>
<gene>
    <name evidence="1" type="ORF">OWV82_019527</name>
</gene>
<name>A0ACC1X354_MELAZ</name>
<reference evidence="1 2" key="1">
    <citation type="journal article" date="2023" name="Science">
        <title>Complex scaffold remodeling in plant triterpene biosynthesis.</title>
        <authorList>
            <person name="De La Pena R."/>
            <person name="Hodgson H."/>
            <person name="Liu J.C."/>
            <person name="Stephenson M.J."/>
            <person name="Martin A.C."/>
            <person name="Owen C."/>
            <person name="Harkess A."/>
            <person name="Leebens-Mack J."/>
            <person name="Jimenez L.E."/>
            <person name="Osbourn A."/>
            <person name="Sattely E.S."/>
        </authorList>
    </citation>
    <scope>NUCLEOTIDE SEQUENCE [LARGE SCALE GENOMIC DNA]</scope>
    <source>
        <strain evidence="2">cv. JPN11</strain>
        <tissue evidence="1">Leaf</tissue>
    </source>
</reference>
<dbReference type="Proteomes" id="UP001164539">
    <property type="component" value="Chromosome 11"/>
</dbReference>
<comment type="caution">
    <text evidence="1">The sequence shown here is derived from an EMBL/GenBank/DDBJ whole genome shotgun (WGS) entry which is preliminary data.</text>
</comment>
<organism evidence="1 2">
    <name type="scientific">Melia azedarach</name>
    <name type="common">Chinaberry tree</name>
    <dbReference type="NCBI Taxonomy" id="155640"/>
    <lineage>
        <taxon>Eukaryota</taxon>
        <taxon>Viridiplantae</taxon>
        <taxon>Streptophyta</taxon>
        <taxon>Embryophyta</taxon>
        <taxon>Tracheophyta</taxon>
        <taxon>Spermatophyta</taxon>
        <taxon>Magnoliopsida</taxon>
        <taxon>eudicotyledons</taxon>
        <taxon>Gunneridae</taxon>
        <taxon>Pentapetalae</taxon>
        <taxon>rosids</taxon>
        <taxon>malvids</taxon>
        <taxon>Sapindales</taxon>
        <taxon>Meliaceae</taxon>
        <taxon>Melia</taxon>
    </lineage>
</organism>
<protein>
    <submittedName>
        <fullName evidence="1">General transcription factor IIE subunit 1</fullName>
    </submittedName>
</protein>
<keyword evidence="2" id="KW-1185">Reference proteome</keyword>
<evidence type="ECO:0000313" key="2">
    <source>
        <dbReference type="Proteomes" id="UP001164539"/>
    </source>
</evidence>